<sequence length="65" mass="6771">MSTAAAVTSVLEVADMLLAVLLHLPGVDIDTGFGLAFLTGRVAKQLEEVVAVEVEAAPLDNRPPK</sequence>
<feature type="signal peptide" evidence="1">
    <location>
        <begin position="1"/>
        <end position="19"/>
    </location>
</feature>
<accession>A0AAN7UCS0</accession>
<dbReference type="AlphaFoldDB" id="A0AAN7UCS0"/>
<evidence type="ECO:0000256" key="1">
    <source>
        <dbReference type="SAM" id="SignalP"/>
    </source>
</evidence>
<protein>
    <recommendedName>
        <fullName evidence="4">Carrier domain-containing protein</fullName>
    </recommendedName>
</protein>
<feature type="chain" id="PRO_5042861097" description="Carrier domain-containing protein" evidence="1">
    <location>
        <begin position="20"/>
        <end position="65"/>
    </location>
</feature>
<name>A0AAN7UCS0_9PEZI</name>
<dbReference type="EMBL" id="JAWHQM010000002">
    <property type="protein sequence ID" value="KAK5625047.1"/>
    <property type="molecule type" value="Genomic_DNA"/>
</dbReference>
<keyword evidence="3" id="KW-1185">Reference proteome</keyword>
<evidence type="ECO:0000313" key="3">
    <source>
        <dbReference type="Proteomes" id="UP001305414"/>
    </source>
</evidence>
<keyword evidence="1" id="KW-0732">Signal</keyword>
<organism evidence="2 3">
    <name type="scientific">Xylaria bambusicola</name>
    <dbReference type="NCBI Taxonomy" id="326684"/>
    <lineage>
        <taxon>Eukaryota</taxon>
        <taxon>Fungi</taxon>
        <taxon>Dikarya</taxon>
        <taxon>Ascomycota</taxon>
        <taxon>Pezizomycotina</taxon>
        <taxon>Sordariomycetes</taxon>
        <taxon>Xylariomycetidae</taxon>
        <taxon>Xylariales</taxon>
        <taxon>Xylariaceae</taxon>
        <taxon>Xylaria</taxon>
    </lineage>
</organism>
<dbReference type="Proteomes" id="UP001305414">
    <property type="component" value="Unassembled WGS sequence"/>
</dbReference>
<gene>
    <name evidence="2" type="ORF">RRF57_000763</name>
</gene>
<evidence type="ECO:0008006" key="4">
    <source>
        <dbReference type="Google" id="ProtNLM"/>
    </source>
</evidence>
<comment type="caution">
    <text evidence="2">The sequence shown here is derived from an EMBL/GenBank/DDBJ whole genome shotgun (WGS) entry which is preliminary data.</text>
</comment>
<proteinExistence type="predicted"/>
<reference evidence="2 3" key="1">
    <citation type="submission" date="2023-10" db="EMBL/GenBank/DDBJ databases">
        <title>Draft genome sequence of Xylaria bambusicola isolate GMP-LS, the root and basal stem rot pathogen of sugarcane in Indonesia.</title>
        <authorList>
            <person name="Selvaraj P."/>
            <person name="Muralishankar V."/>
            <person name="Muruganantham S."/>
            <person name="Sp S."/>
            <person name="Haryani S."/>
            <person name="Lau K.J.X."/>
            <person name="Naqvi N.I."/>
        </authorList>
    </citation>
    <scope>NUCLEOTIDE SEQUENCE [LARGE SCALE GENOMIC DNA]</scope>
    <source>
        <strain evidence="2">GMP-LS</strain>
    </source>
</reference>
<evidence type="ECO:0000313" key="2">
    <source>
        <dbReference type="EMBL" id="KAK5625047.1"/>
    </source>
</evidence>